<dbReference type="Proteomes" id="UP000037551">
    <property type="component" value="Unassembled WGS sequence"/>
</dbReference>
<accession>A0A0J8FX42</accession>
<dbReference type="PATRIC" id="fig|1674920.3.peg.842"/>
<organism evidence="1 2">
    <name type="scientific">Pseudomonas fildesensis</name>
    <dbReference type="NCBI Taxonomy" id="1674920"/>
    <lineage>
        <taxon>Bacteria</taxon>
        <taxon>Pseudomonadati</taxon>
        <taxon>Pseudomonadota</taxon>
        <taxon>Gammaproteobacteria</taxon>
        <taxon>Pseudomonadales</taxon>
        <taxon>Pseudomonadaceae</taxon>
        <taxon>Pseudomonas</taxon>
    </lineage>
</organism>
<name>A0A0J8FX42_9PSED</name>
<dbReference type="AlphaFoldDB" id="A0A0J8FX42"/>
<comment type="caution">
    <text evidence="1">The sequence shown here is derived from an EMBL/GenBank/DDBJ whole genome shotgun (WGS) entry which is preliminary data.</text>
</comment>
<reference evidence="1 2" key="1">
    <citation type="submission" date="2015-06" db="EMBL/GenBank/DDBJ databases">
        <title>Draft genome sequence of an Antarctic Pseudomonas sp. strain KG01 with full potential for biotechnological applications.</title>
        <authorList>
            <person name="Pavlov M.S."/>
            <person name="Lira F."/>
            <person name="Martinez J.L."/>
            <person name="Marshall S.H."/>
        </authorList>
    </citation>
    <scope>NUCLEOTIDE SEQUENCE [LARGE SCALE GENOMIC DNA]</scope>
    <source>
        <strain evidence="1 2">KG01</strain>
    </source>
</reference>
<evidence type="ECO:0000313" key="1">
    <source>
        <dbReference type="EMBL" id="KMT54720.1"/>
    </source>
</evidence>
<keyword evidence="2" id="KW-1185">Reference proteome</keyword>
<proteinExistence type="predicted"/>
<sequence length="65" mass="6975">MHFGGAVLGEDGLSGRQGIVDISRLGIEPIQTKASQVIGSLDFLVVSLFVLNRRFFHGAVFLGKC</sequence>
<dbReference type="EMBL" id="LFMW01000009">
    <property type="protein sequence ID" value="KMT54720.1"/>
    <property type="molecule type" value="Genomic_DNA"/>
</dbReference>
<gene>
    <name evidence="1" type="ORF">ACR52_14650</name>
</gene>
<evidence type="ECO:0000313" key="2">
    <source>
        <dbReference type="Proteomes" id="UP000037551"/>
    </source>
</evidence>
<protein>
    <submittedName>
        <fullName evidence="1">Uncharacterized protein</fullName>
    </submittedName>
</protein>